<dbReference type="STRING" id="670482.SAMN04488542_12223"/>
<keyword evidence="5" id="KW-1185">Reference proteome</keyword>
<dbReference type="RefSeq" id="WP_091233310.1">
    <property type="nucleotide sequence ID" value="NZ_FNBG01000022.1"/>
</dbReference>
<dbReference type="GO" id="GO:0016747">
    <property type="term" value="F:acyltransferase activity, transferring groups other than amino-acyl groups"/>
    <property type="evidence" value="ECO:0007669"/>
    <property type="project" value="InterPro"/>
</dbReference>
<dbReference type="OrthoDB" id="9789605at2"/>
<dbReference type="PROSITE" id="PS51186">
    <property type="entry name" value="GNAT"/>
    <property type="match status" value="1"/>
</dbReference>
<dbReference type="AlphaFoldDB" id="A0A1G7QG08"/>
<name>A0A1G7QG08_9BACL</name>
<evidence type="ECO:0000256" key="1">
    <source>
        <dbReference type="ARBA" id="ARBA00022679"/>
    </source>
</evidence>
<keyword evidence="2" id="KW-0012">Acyltransferase</keyword>
<dbReference type="PANTHER" id="PTHR43800">
    <property type="entry name" value="PEPTIDYL-LYSINE N-ACETYLTRANSFERASE YJAB"/>
    <property type="match status" value="1"/>
</dbReference>
<dbReference type="InterPro" id="IPR000182">
    <property type="entry name" value="GNAT_dom"/>
</dbReference>
<reference evidence="4 5" key="1">
    <citation type="submission" date="2016-10" db="EMBL/GenBank/DDBJ databases">
        <authorList>
            <person name="de Groot N.N."/>
        </authorList>
    </citation>
    <scope>NUCLEOTIDE SEQUENCE [LARGE SCALE GENOMIC DNA]</scope>
    <source>
        <strain evidence="4 5">DSM 28129</strain>
    </source>
</reference>
<evidence type="ECO:0000259" key="3">
    <source>
        <dbReference type="PROSITE" id="PS51186"/>
    </source>
</evidence>
<proteinExistence type="predicted"/>
<dbReference type="PANTHER" id="PTHR43800:SF1">
    <property type="entry name" value="PEPTIDYL-LYSINE N-ACETYLTRANSFERASE YJAB"/>
    <property type="match status" value="1"/>
</dbReference>
<evidence type="ECO:0000313" key="4">
    <source>
        <dbReference type="EMBL" id="SDF97436.1"/>
    </source>
</evidence>
<dbReference type="EMBL" id="FNBG01000022">
    <property type="protein sequence ID" value="SDF97436.1"/>
    <property type="molecule type" value="Genomic_DNA"/>
</dbReference>
<feature type="domain" description="N-acetyltransferase" evidence="3">
    <location>
        <begin position="9"/>
        <end position="151"/>
    </location>
</feature>
<accession>A0A1G7QG08</accession>
<dbReference type="InterPro" id="IPR016181">
    <property type="entry name" value="Acyl_CoA_acyltransferase"/>
</dbReference>
<evidence type="ECO:0000313" key="5">
    <source>
        <dbReference type="Proteomes" id="UP000198972"/>
    </source>
</evidence>
<dbReference type="SUPFAM" id="SSF55729">
    <property type="entry name" value="Acyl-CoA N-acyltransferases (Nat)"/>
    <property type="match status" value="1"/>
</dbReference>
<sequence>MKNITIEKVVVRENGLFQELLVIWETSVRATHFFLTEEDIPKLRTQVKAALAVIDTLIVAKDDSYKPIAFMGIQDGKLEMLFISSENRGDGVGKTLISYGIKEYHVESLDVNEQNPQALGFYEHMGFEVYERSEFDEQGNHFPILHMRLKR</sequence>
<gene>
    <name evidence="4" type="ORF">SAMN04488542_12223</name>
</gene>
<dbReference type="Pfam" id="PF13673">
    <property type="entry name" value="Acetyltransf_10"/>
    <property type="match status" value="1"/>
</dbReference>
<dbReference type="Proteomes" id="UP000198972">
    <property type="component" value="Unassembled WGS sequence"/>
</dbReference>
<organism evidence="4 5">
    <name type="scientific">Fontibacillus panacisegetis</name>
    <dbReference type="NCBI Taxonomy" id="670482"/>
    <lineage>
        <taxon>Bacteria</taxon>
        <taxon>Bacillati</taxon>
        <taxon>Bacillota</taxon>
        <taxon>Bacilli</taxon>
        <taxon>Bacillales</taxon>
        <taxon>Paenibacillaceae</taxon>
        <taxon>Fontibacillus</taxon>
    </lineage>
</organism>
<protein>
    <submittedName>
        <fullName evidence="4">Putative acetyltransferase</fullName>
    </submittedName>
</protein>
<dbReference type="Gene3D" id="3.40.630.30">
    <property type="match status" value="1"/>
</dbReference>
<evidence type="ECO:0000256" key="2">
    <source>
        <dbReference type="ARBA" id="ARBA00023315"/>
    </source>
</evidence>
<keyword evidence="1 4" id="KW-0808">Transferase</keyword>